<comment type="caution">
    <text evidence="2">The sequence shown here is derived from an EMBL/GenBank/DDBJ whole genome shotgun (WGS) entry which is preliminary data.</text>
</comment>
<dbReference type="GO" id="GO:0005507">
    <property type="term" value="F:copper ion binding"/>
    <property type="evidence" value="ECO:0007669"/>
    <property type="project" value="TreeGrafter"/>
</dbReference>
<dbReference type="GO" id="GO:0010038">
    <property type="term" value="P:response to metal ion"/>
    <property type="evidence" value="ECO:0007669"/>
    <property type="project" value="InterPro"/>
</dbReference>
<accession>A0A419R5R6</accession>
<sequence>MTALAWCPFPDRASAEAAANHLLDEKLIGCANLIGPIHSLFEWNGERGSAEEWGLLAKTDTTKLQATVSRIEAIHPYASPAVMGWPCDAAGEATVHWLAALGSTRW</sequence>
<evidence type="ECO:0000313" key="2">
    <source>
        <dbReference type="EMBL" id="RJX70617.1"/>
    </source>
</evidence>
<gene>
    <name evidence="2" type="ORF">D6858_01980</name>
</gene>
<name>A0A419R5R6_9SPHN</name>
<comment type="similarity">
    <text evidence="1">Belongs to the CutA family.</text>
</comment>
<evidence type="ECO:0000313" key="3">
    <source>
        <dbReference type="Proteomes" id="UP000284322"/>
    </source>
</evidence>
<reference evidence="2 3" key="1">
    <citation type="submission" date="2018-09" db="EMBL/GenBank/DDBJ databases">
        <title>Altererythrobacter sp.Ery1 and Ery12, the genome sequencing of novel strains in genus Alterythrobacter.</title>
        <authorList>
            <person name="Cheng H."/>
            <person name="Wu Y.-H."/>
            <person name="Fang C."/>
            <person name="Xu X.-W."/>
        </authorList>
    </citation>
    <scope>NUCLEOTIDE SEQUENCE [LARGE SCALE GENOMIC DNA]</scope>
    <source>
        <strain evidence="2 3">Ery12</strain>
    </source>
</reference>
<dbReference type="Proteomes" id="UP000284322">
    <property type="component" value="Unassembled WGS sequence"/>
</dbReference>
<organism evidence="2 3">
    <name type="scientific">Tsuneonella suprasediminis</name>
    <dbReference type="NCBI Taxonomy" id="2306996"/>
    <lineage>
        <taxon>Bacteria</taxon>
        <taxon>Pseudomonadati</taxon>
        <taxon>Pseudomonadota</taxon>
        <taxon>Alphaproteobacteria</taxon>
        <taxon>Sphingomonadales</taxon>
        <taxon>Erythrobacteraceae</taxon>
        <taxon>Tsuneonella</taxon>
    </lineage>
</organism>
<dbReference type="RefSeq" id="WP_120106728.1">
    <property type="nucleotide sequence ID" value="NZ_RAHJ01000006.1"/>
</dbReference>
<protein>
    <submittedName>
        <fullName evidence="2">Divalent-cation tolerance protein CutA</fullName>
    </submittedName>
</protein>
<evidence type="ECO:0000256" key="1">
    <source>
        <dbReference type="ARBA" id="ARBA00010169"/>
    </source>
</evidence>
<dbReference type="Gene3D" id="3.30.70.120">
    <property type="match status" value="1"/>
</dbReference>
<dbReference type="PANTHER" id="PTHR23419:SF8">
    <property type="entry name" value="FI09726P"/>
    <property type="match status" value="1"/>
</dbReference>
<dbReference type="OrthoDB" id="37622at2"/>
<proteinExistence type="inferred from homology"/>
<dbReference type="EMBL" id="RAHJ01000006">
    <property type="protein sequence ID" value="RJX70617.1"/>
    <property type="molecule type" value="Genomic_DNA"/>
</dbReference>
<dbReference type="PANTHER" id="PTHR23419">
    <property type="entry name" value="DIVALENT CATION TOLERANCE CUTA-RELATED"/>
    <property type="match status" value="1"/>
</dbReference>
<dbReference type="InterPro" id="IPR004323">
    <property type="entry name" value="Ion_tolerance_CutA"/>
</dbReference>
<dbReference type="Pfam" id="PF03091">
    <property type="entry name" value="CutA1"/>
    <property type="match status" value="1"/>
</dbReference>
<dbReference type="SUPFAM" id="SSF54913">
    <property type="entry name" value="GlnB-like"/>
    <property type="match status" value="1"/>
</dbReference>
<dbReference type="InterPro" id="IPR011322">
    <property type="entry name" value="N-reg_PII-like_a/b"/>
</dbReference>
<keyword evidence="3" id="KW-1185">Reference proteome</keyword>
<dbReference type="InterPro" id="IPR015867">
    <property type="entry name" value="N-reg_PII/ATP_PRibTrfase_C"/>
</dbReference>
<dbReference type="AlphaFoldDB" id="A0A419R5R6"/>